<dbReference type="InterPro" id="IPR011990">
    <property type="entry name" value="TPR-like_helical_dom_sf"/>
</dbReference>
<dbReference type="RefSeq" id="WP_259093494.1">
    <property type="nucleotide sequence ID" value="NZ_CP130454.1"/>
</dbReference>
<dbReference type="GO" id="GO:0008233">
    <property type="term" value="F:peptidase activity"/>
    <property type="evidence" value="ECO:0007669"/>
    <property type="project" value="UniProtKB-KW"/>
</dbReference>
<name>A0ABT2EJG3_9BACT</name>
<keyword evidence="1" id="KW-0472">Membrane</keyword>
<reference evidence="2 3" key="1">
    <citation type="submission" date="2022-08" db="EMBL/GenBank/DDBJ databases">
        <title>Bacterial and archaeal communities from various locations to study Microbial Dark Matter (Phase II).</title>
        <authorList>
            <person name="Stepanauskas R."/>
        </authorList>
    </citation>
    <scope>NUCLEOTIDE SEQUENCE [LARGE SCALE GENOMIC DNA]</scope>
    <source>
        <strain evidence="2 3">PD1</strain>
    </source>
</reference>
<evidence type="ECO:0000313" key="2">
    <source>
        <dbReference type="EMBL" id="MCS3918097.1"/>
    </source>
</evidence>
<evidence type="ECO:0000313" key="3">
    <source>
        <dbReference type="Proteomes" id="UP001204798"/>
    </source>
</evidence>
<accession>A0ABT2EJG3</accession>
<keyword evidence="2" id="KW-0645">Protease</keyword>
<dbReference type="SUPFAM" id="SSF48452">
    <property type="entry name" value="TPR-like"/>
    <property type="match status" value="1"/>
</dbReference>
<dbReference type="EMBL" id="JANUCP010000001">
    <property type="protein sequence ID" value="MCS3918097.1"/>
    <property type="molecule type" value="Genomic_DNA"/>
</dbReference>
<keyword evidence="3" id="KW-1185">Reference proteome</keyword>
<keyword evidence="1" id="KW-0812">Transmembrane</keyword>
<feature type="transmembrane region" description="Helical" evidence="1">
    <location>
        <begin position="284"/>
        <end position="305"/>
    </location>
</feature>
<keyword evidence="2" id="KW-0378">Hydrolase</keyword>
<organism evidence="2 3">
    <name type="scientific">Candidatus Fervidibacter sacchari</name>
    <dbReference type="NCBI Taxonomy" id="1448929"/>
    <lineage>
        <taxon>Bacteria</taxon>
        <taxon>Candidatus Fervidibacterota</taxon>
        <taxon>Candidatus Fervidibacter</taxon>
    </lineage>
</organism>
<protein>
    <submittedName>
        <fullName evidence="2">Zn-dependent protease</fullName>
    </submittedName>
</protein>
<gene>
    <name evidence="2" type="ORF">M2350_000494</name>
</gene>
<comment type="caution">
    <text evidence="2">The sequence shown here is derived from an EMBL/GenBank/DDBJ whole genome shotgun (WGS) entry which is preliminary data.</text>
</comment>
<dbReference type="Proteomes" id="UP001204798">
    <property type="component" value="Unassembled WGS sequence"/>
</dbReference>
<proteinExistence type="predicted"/>
<evidence type="ECO:0000256" key="1">
    <source>
        <dbReference type="SAM" id="Phobius"/>
    </source>
</evidence>
<sequence>MQFGRPKGEMTANREFDELAAEFEAQGFHREAELLRRFPRTAWDDELVKGMFVASVSIRDTLRAEKVAQQLVRFAPENPFAYLALCLVKLKQGQTHEAAKAFDRALHFASTFPTYRAQKIHWLCLQGKLDEARQVLRDTMKEYADRWEVQRARAHVLVSSERQAASEVKQAIELLERLARIHPNDPITHALLAQAVCRDEGRGTGDEEKEGRQVANSEWRMAKREQAMRHLRLMAKNLPTLNFTDVDAFIAWEVANQTLAECFRWLKPNWLLERFFVRWLPPRYFVAVGILWGTVAVLLAIAKLFLPPTLFASLVAIASLAFVYNRFAVPVLVWLLAKGT</sequence>
<keyword evidence="1" id="KW-1133">Transmembrane helix</keyword>
<dbReference type="Gene3D" id="1.25.40.10">
    <property type="entry name" value="Tetratricopeptide repeat domain"/>
    <property type="match status" value="1"/>
</dbReference>
<dbReference type="GO" id="GO:0006508">
    <property type="term" value="P:proteolysis"/>
    <property type="evidence" value="ECO:0007669"/>
    <property type="project" value="UniProtKB-KW"/>
</dbReference>
<feature type="transmembrane region" description="Helical" evidence="1">
    <location>
        <begin position="311"/>
        <end position="337"/>
    </location>
</feature>